<sequence>MTQMALLRRLAATPLGIFDIVMTTIVLLCVVAIFVAVILNFAGSNTQHVRKERRSIVETGTMTAFFLVYYLCARFQVGALPPPPVALHISIACLSLVVIVGGTLVNIWGRVALGHNWANQIKMYENQTFIHSGPYSFVRHPLYASLVWMFFAGSFLYFNWLLFLLTVVIFLPFMTWRARQEEMLLEEQFPGYSKYRKITGMFFPKLLRFHL</sequence>
<feature type="transmembrane region" description="Helical" evidence="5">
    <location>
        <begin position="129"/>
        <end position="151"/>
    </location>
</feature>
<keyword evidence="4 5" id="KW-0472">Membrane</keyword>
<dbReference type="GO" id="GO:0032259">
    <property type="term" value="P:methylation"/>
    <property type="evidence" value="ECO:0007669"/>
    <property type="project" value="UniProtKB-KW"/>
</dbReference>
<feature type="transmembrane region" description="Helical" evidence="5">
    <location>
        <begin position="20"/>
        <end position="43"/>
    </location>
</feature>
<dbReference type="PANTHER" id="PTHR43847">
    <property type="entry name" value="BLL3993 PROTEIN"/>
    <property type="match status" value="1"/>
</dbReference>
<accession>A0A0S1SL42</accession>
<accession>A0A0S1SGM1</accession>
<feature type="transmembrane region" description="Helical" evidence="5">
    <location>
        <begin position="55"/>
        <end position="73"/>
    </location>
</feature>
<keyword evidence="6" id="KW-0808">Transferase</keyword>
<keyword evidence="3 5" id="KW-1133">Transmembrane helix</keyword>
<evidence type="ECO:0000313" key="6">
    <source>
        <dbReference type="EMBL" id="ALM12833.1"/>
    </source>
</evidence>
<accession>A0A0S1SGZ5</accession>
<gene>
    <name evidence="6" type="ORF">PeribacterD1_0131</name>
</gene>
<evidence type="ECO:0000256" key="5">
    <source>
        <dbReference type="SAM" id="Phobius"/>
    </source>
</evidence>
<dbReference type="Proteomes" id="UP000069135">
    <property type="component" value="Chromosome"/>
</dbReference>
<organism evidence="6 7">
    <name type="scientific">Candidatus Peribacter riflensis</name>
    <dbReference type="NCBI Taxonomy" id="1735162"/>
    <lineage>
        <taxon>Bacteria</taxon>
        <taxon>Candidatus Peregrinibacteriota</taxon>
        <taxon>Candidatus Peribacteria</taxon>
        <taxon>Candidatus Peribacterales</taxon>
        <taxon>Candidatus Peribacteraceae</taxon>
        <taxon>Candidatus Peribacter</taxon>
    </lineage>
</organism>
<dbReference type="InterPro" id="IPR052527">
    <property type="entry name" value="Metal_cation-efflux_comp"/>
</dbReference>
<keyword evidence="2 5" id="KW-0812">Transmembrane</keyword>
<dbReference type="InterPro" id="IPR007269">
    <property type="entry name" value="ICMT_MeTrfase"/>
</dbReference>
<dbReference type="EMBL" id="CP013065">
    <property type="protein sequence ID" value="ALM12833.1"/>
    <property type="molecule type" value="Genomic_DNA"/>
</dbReference>
<keyword evidence="6" id="KW-0489">Methyltransferase</keyword>
<dbReference type="GO" id="GO:0016020">
    <property type="term" value="C:membrane"/>
    <property type="evidence" value="ECO:0007669"/>
    <property type="project" value="UniProtKB-SubCell"/>
</dbReference>
<feature type="transmembrane region" description="Helical" evidence="5">
    <location>
        <begin position="85"/>
        <end position="108"/>
    </location>
</feature>
<reference evidence="6 7" key="2">
    <citation type="journal article" date="2016" name="PeerJ">
        <title>Analysis of five complete genome sequences for members of the class Peribacteria in the recently recognized Peregrinibacteria bacterial phylum.</title>
        <authorList>
            <person name="Anantharaman K."/>
            <person name="Brown C.T."/>
            <person name="Burstein D."/>
            <person name="Castelle C.J."/>
            <person name="Probst A.J."/>
            <person name="Thomas B.C."/>
            <person name="Williams K.H."/>
            <person name="Banfield J.F."/>
        </authorList>
    </citation>
    <scope>NUCLEOTIDE SEQUENCE [LARGE SCALE GENOMIC DNA]</scope>
    <source>
        <strain evidence="6">RIFOXYD1_FULL_PER-ii_59_16</strain>
    </source>
</reference>
<protein>
    <submittedName>
        <fullName evidence="6">Isoprenylcysteine carboxyl methyltransferase</fullName>
    </submittedName>
</protein>
<evidence type="ECO:0000313" key="7">
    <source>
        <dbReference type="Proteomes" id="UP000069135"/>
    </source>
</evidence>
<dbReference type="STRING" id="1735162.PeribacterB2_0131"/>
<dbReference type="GO" id="GO:0004671">
    <property type="term" value="F:protein C-terminal S-isoprenylcysteine carboxyl O-methyltransferase activity"/>
    <property type="evidence" value="ECO:0007669"/>
    <property type="project" value="InterPro"/>
</dbReference>
<accession>A0A0S1STK7</accession>
<evidence type="ECO:0000256" key="1">
    <source>
        <dbReference type="ARBA" id="ARBA00004141"/>
    </source>
</evidence>
<evidence type="ECO:0000256" key="3">
    <source>
        <dbReference type="ARBA" id="ARBA00022989"/>
    </source>
</evidence>
<dbReference type="Gene3D" id="1.20.120.1630">
    <property type="match status" value="1"/>
</dbReference>
<dbReference type="KEGG" id="prf:PeribacterA2_0131"/>
<dbReference type="Pfam" id="PF04140">
    <property type="entry name" value="ICMT"/>
    <property type="match status" value="1"/>
</dbReference>
<dbReference type="AlphaFoldDB" id="A0A0S1SGM1"/>
<comment type="subcellular location">
    <subcellularLocation>
        <location evidence="1">Membrane</location>
        <topology evidence="1">Multi-pass membrane protein</topology>
    </subcellularLocation>
</comment>
<accession>A0A0S1SQG0</accession>
<reference evidence="7" key="1">
    <citation type="submission" date="2015-10" db="EMBL/GenBank/DDBJ databases">
        <title>Analysis of five complete genome sequences for members of the class Peribacteria in the recently recognized Peregrinibacteria bacterial phylum.</title>
        <authorList>
            <person name="Anantharaman K."/>
            <person name="Brown C.T."/>
            <person name="Burstein D."/>
            <person name="Castelle C.J."/>
            <person name="Probst A.J."/>
            <person name="Thomas B.C."/>
            <person name="Williams K.H."/>
            <person name="Banfield J.F."/>
        </authorList>
    </citation>
    <scope>NUCLEOTIDE SEQUENCE [LARGE SCALE GENOMIC DNA]</scope>
</reference>
<proteinExistence type="predicted"/>
<evidence type="ECO:0000256" key="4">
    <source>
        <dbReference type="ARBA" id="ARBA00023136"/>
    </source>
</evidence>
<evidence type="ECO:0000256" key="2">
    <source>
        <dbReference type="ARBA" id="ARBA00022692"/>
    </source>
</evidence>
<feature type="transmembrane region" description="Helical" evidence="5">
    <location>
        <begin position="157"/>
        <end position="176"/>
    </location>
</feature>
<dbReference type="PANTHER" id="PTHR43847:SF1">
    <property type="entry name" value="BLL3993 PROTEIN"/>
    <property type="match status" value="1"/>
</dbReference>
<name>A0A0S1SGM1_9BACT</name>